<evidence type="ECO:0000313" key="14">
    <source>
        <dbReference type="Proteomes" id="UP001233999"/>
    </source>
</evidence>
<keyword evidence="14" id="KW-1185">Reference proteome</keyword>
<comment type="similarity">
    <text evidence="2">Belongs to the glutamate-gated ion channel (TC 1.A.10.1) family.</text>
</comment>
<feature type="chain" id="PRO_5042036656" description="Ionotropic glutamate receptor C-terminal domain-containing protein" evidence="10">
    <location>
        <begin position="25"/>
        <end position="435"/>
    </location>
</feature>
<keyword evidence="10" id="KW-0732">Signal</keyword>
<keyword evidence="8" id="KW-0325">Glycoprotein</keyword>
<evidence type="ECO:0000256" key="1">
    <source>
        <dbReference type="ARBA" id="ARBA00004651"/>
    </source>
</evidence>
<reference evidence="13" key="2">
    <citation type="submission" date="2023-05" db="EMBL/GenBank/DDBJ databases">
        <authorList>
            <person name="Fouks B."/>
        </authorList>
    </citation>
    <scope>NUCLEOTIDE SEQUENCE</scope>
    <source>
        <strain evidence="13">Stay&amp;Tobe</strain>
        <tissue evidence="13">Testes</tissue>
    </source>
</reference>
<feature type="domain" description="Ionotropic glutamate receptor C-terminal" evidence="11">
    <location>
        <begin position="223"/>
        <end position="347"/>
    </location>
</feature>
<dbReference type="PANTHER" id="PTHR42643:SF30">
    <property type="entry name" value="IONOTROPIC RECEPTOR 40A-RELATED"/>
    <property type="match status" value="1"/>
</dbReference>
<reference evidence="13" key="1">
    <citation type="journal article" date="2023" name="IScience">
        <title>Live-bearing cockroach genome reveals convergent evolutionary mechanisms linked to viviparity in insects and beyond.</title>
        <authorList>
            <person name="Fouks B."/>
            <person name="Harrison M.C."/>
            <person name="Mikhailova A.A."/>
            <person name="Marchal E."/>
            <person name="English S."/>
            <person name="Carruthers M."/>
            <person name="Jennings E.C."/>
            <person name="Chiamaka E.L."/>
            <person name="Frigard R.A."/>
            <person name="Pippel M."/>
            <person name="Attardo G.M."/>
            <person name="Benoit J.B."/>
            <person name="Bornberg-Bauer E."/>
            <person name="Tobe S.S."/>
        </authorList>
    </citation>
    <scope>NUCLEOTIDE SEQUENCE</scope>
    <source>
        <strain evidence="13">Stay&amp;Tobe</strain>
    </source>
</reference>
<feature type="transmembrane region" description="Helical" evidence="9">
    <location>
        <begin position="258"/>
        <end position="278"/>
    </location>
</feature>
<name>A0AAD8EDQ0_DIPPU</name>
<dbReference type="InterPro" id="IPR057074">
    <property type="entry name" value="IR75A_N"/>
</dbReference>
<evidence type="ECO:0000256" key="3">
    <source>
        <dbReference type="ARBA" id="ARBA00022475"/>
    </source>
</evidence>
<evidence type="ECO:0000256" key="10">
    <source>
        <dbReference type="SAM" id="SignalP"/>
    </source>
</evidence>
<organism evidence="13 14">
    <name type="scientific">Diploptera punctata</name>
    <name type="common">Pacific beetle cockroach</name>
    <dbReference type="NCBI Taxonomy" id="6984"/>
    <lineage>
        <taxon>Eukaryota</taxon>
        <taxon>Metazoa</taxon>
        <taxon>Ecdysozoa</taxon>
        <taxon>Arthropoda</taxon>
        <taxon>Hexapoda</taxon>
        <taxon>Insecta</taxon>
        <taxon>Pterygota</taxon>
        <taxon>Neoptera</taxon>
        <taxon>Polyneoptera</taxon>
        <taxon>Dictyoptera</taxon>
        <taxon>Blattodea</taxon>
        <taxon>Blaberoidea</taxon>
        <taxon>Blaberidae</taxon>
        <taxon>Diplopterinae</taxon>
        <taxon>Diploptera</taxon>
    </lineage>
</organism>
<feature type="transmembrane region" description="Helical" evidence="9">
    <location>
        <begin position="290"/>
        <end position="315"/>
    </location>
</feature>
<keyword evidence="3" id="KW-1003">Cell membrane</keyword>
<keyword evidence="7" id="KW-0675">Receptor</keyword>
<accession>A0AAD8EDQ0</accession>
<evidence type="ECO:0000256" key="2">
    <source>
        <dbReference type="ARBA" id="ARBA00008685"/>
    </source>
</evidence>
<evidence type="ECO:0000259" key="11">
    <source>
        <dbReference type="Pfam" id="PF00060"/>
    </source>
</evidence>
<feature type="transmembrane region" description="Helical" evidence="9">
    <location>
        <begin position="224"/>
        <end position="246"/>
    </location>
</feature>
<dbReference type="Proteomes" id="UP001233999">
    <property type="component" value="Unassembled WGS sequence"/>
</dbReference>
<feature type="domain" description="Ionotropic receptor 75a N-terminal" evidence="12">
    <location>
        <begin position="11"/>
        <end position="98"/>
    </location>
</feature>
<keyword evidence="4 9" id="KW-0812">Transmembrane</keyword>
<dbReference type="InterPro" id="IPR001320">
    <property type="entry name" value="Iontro_rcpt_C"/>
</dbReference>
<evidence type="ECO:0000313" key="13">
    <source>
        <dbReference type="EMBL" id="KAJ9586735.1"/>
    </source>
</evidence>
<dbReference type="Pfam" id="PF00060">
    <property type="entry name" value="Lig_chan"/>
    <property type="match status" value="1"/>
</dbReference>
<dbReference type="InterPro" id="IPR052192">
    <property type="entry name" value="Insect_Ionotropic_Sensory_Rcpt"/>
</dbReference>
<feature type="signal peptide" evidence="10">
    <location>
        <begin position="1"/>
        <end position="24"/>
    </location>
</feature>
<dbReference type="AlphaFoldDB" id="A0AAD8EDQ0"/>
<dbReference type="GO" id="GO:0050906">
    <property type="term" value="P:detection of stimulus involved in sensory perception"/>
    <property type="evidence" value="ECO:0007669"/>
    <property type="project" value="UniProtKB-ARBA"/>
</dbReference>
<keyword evidence="6 9" id="KW-0472">Membrane</keyword>
<evidence type="ECO:0000259" key="12">
    <source>
        <dbReference type="Pfam" id="PF24576"/>
    </source>
</evidence>
<dbReference type="SUPFAM" id="SSF53850">
    <property type="entry name" value="Periplasmic binding protein-like II"/>
    <property type="match status" value="1"/>
</dbReference>
<evidence type="ECO:0000256" key="7">
    <source>
        <dbReference type="ARBA" id="ARBA00023170"/>
    </source>
</evidence>
<comment type="caution">
    <text evidence="13">The sequence shown here is derived from an EMBL/GenBank/DDBJ whole genome shotgun (WGS) entry which is preliminary data.</text>
</comment>
<comment type="subcellular location">
    <subcellularLocation>
        <location evidence="1">Cell membrane</location>
        <topology evidence="1">Multi-pass membrane protein</topology>
    </subcellularLocation>
</comment>
<dbReference type="PANTHER" id="PTHR42643">
    <property type="entry name" value="IONOTROPIC RECEPTOR 20A-RELATED"/>
    <property type="match status" value="1"/>
</dbReference>
<dbReference type="EMBL" id="JASPKZ010006848">
    <property type="protein sequence ID" value="KAJ9586735.1"/>
    <property type="molecule type" value="Genomic_DNA"/>
</dbReference>
<evidence type="ECO:0000256" key="6">
    <source>
        <dbReference type="ARBA" id="ARBA00023136"/>
    </source>
</evidence>
<keyword evidence="5 9" id="KW-1133">Transmembrane helix</keyword>
<dbReference type="GO" id="GO:0015276">
    <property type="term" value="F:ligand-gated monoatomic ion channel activity"/>
    <property type="evidence" value="ECO:0007669"/>
    <property type="project" value="InterPro"/>
</dbReference>
<evidence type="ECO:0000256" key="4">
    <source>
        <dbReference type="ARBA" id="ARBA00022692"/>
    </source>
</evidence>
<dbReference type="Pfam" id="PF24576">
    <property type="entry name" value="IR75A_N"/>
    <property type="match status" value="1"/>
</dbReference>
<proteinExistence type="inferred from homology"/>
<gene>
    <name evidence="13" type="ORF">L9F63_019673</name>
</gene>
<dbReference type="Gene3D" id="3.40.190.10">
    <property type="entry name" value="Periplasmic binding protein-like II"/>
    <property type="match status" value="1"/>
</dbReference>
<sequence length="435" mass="49697">MTSDAEFVRSIWLILFGTSTSVNAFFSEVYVPMDCEVIAVQKTNDAIQLTEVYNVQEEYPLQLSHFGQWTPEEGLTATKEPFCVRRSNMFGITMNVVTISDYPYITLTEFPNGTSAVTGGYFGVVWFVFESKLNFSTRYTALDTGLEAHIVNNTKTDPYTKMVDEVRLQKYDVGLAATRFIRDRFDLVDYSYLIHRSKYVIVLTSGANADVAWEHFFGPFQPTLWFAVIGCILLIAGCLSAFYYLGRRLAYPEYENKDQYNFFVSVFYVFSMFCQQGHDVTPKSCACRLVYWLGYVIAVVVLAAYSATLISFLTINSTEPHVKSLKALVKDGSYKMGMLPQYLRMIKTNADNGITKQMYQKMIAPDPKNIPSTSLEGLQRVCSTKYAFWTSVEELKRVGDAVDCNIAILPKYSYMFNLAYVIRDHNPYRKFLNFL</sequence>
<evidence type="ECO:0000256" key="5">
    <source>
        <dbReference type="ARBA" id="ARBA00022989"/>
    </source>
</evidence>
<evidence type="ECO:0000256" key="8">
    <source>
        <dbReference type="ARBA" id="ARBA00023180"/>
    </source>
</evidence>
<protein>
    <recommendedName>
        <fullName evidence="15">Ionotropic glutamate receptor C-terminal domain-containing protein</fullName>
    </recommendedName>
</protein>
<dbReference type="GO" id="GO:0005886">
    <property type="term" value="C:plasma membrane"/>
    <property type="evidence" value="ECO:0007669"/>
    <property type="project" value="UniProtKB-SubCell"/>
</dbReference>
<evidence type="ECO:0000256" key="9">
    <source>
        <dbReference type="SAM" id="Phobius"/>
    </source>
</evidence>
<evidence type="ECO:0008006" key="15">
    <source>
        <dbReference type="Google" id="ProtNLM"/>
    </source>
</evidence>
<dbReference type="Gene3D" id="1.10.287.70">
    <property type="match status" value="1"/>
</dbReference>